<dbReference type="EMBL" id="QLYX01000009">
    <property type="protein sequence ID" value="RAY13398.1"/>
    <property type="molecule type" value="Genomic_DNA"/>
</dbReference>
<gene>
    <name evidence="6" type="ORF">DPM19_20225</name>
</gene>
<evidence type="ECO:0000256" key="1">
    <source>
        <dbReference type="ARBA" id="ARBA00022801"/>
    </source>
</evidence>
<keyword evidence="3 4" id="KW-0443">Lipid metabolism</keyword>
<dbReference type="Proteomes" id="UP000251891">
    <property type="component" value="Unassembled WGS sequence"/>
</dbReference>
<evidence type="ECO:0000313" key="7">
    <source>
        <dbReference type="Proteomes" id="UP000251891"/>
    </source>
</evidence>
<evidence type="ECO:0000256" key="4">
    <source>
        <dbReference type="PROSITE-ProRule" id="PRU01161"/>
    </source>
</evidence>
<dbReference type="RefSeq" id="WP_111869522.1">
    <property type="nucleotide sequence ID" value="NZ_QLYX01000009.1"/>
</dbReference>
<dbReference type="PANTHER" id="PTHR14226:SF57">
    <property type="entry name" value="BLR7027 PROTEIN"/>
    <property type="match status" value="1"/>
</dbReference>
<keyword evidence="2 4" id="KW-0442">Lipid degradation</keyword>
<feature type="short sequence motif" description="DGA/G" evidence="4">
    <location>
        <begin position="191"/>
        <end position="193"/>
    </location>
</feature>
<feature type="active site" description="Nucleophile" evidence="4">
    <location>
        <position position="46"/>
    </location>
</feature>
<dbReference type="Pfam" id="PF01734">
    <property type="entry name" value="Patatin"/>
    <property type="match status" value="1"/>
</dbReference>
<sequence>MAEKVGRALVLGGGGIAGIAWEAGLIAGLQAAGTDLTTADLFVGTSAGSVVSTFLSQGADLEETIEGIAADSDTAPTQAEEVDMNTVMETFAVLFDPSLDPQEARARVGRIALETRTAANAPARLTEIGRRLPSHEWPDRRLLITAVDAADGAFVIWEKSSGVPLPLAVASSCAVPTVFPPVEIGGRHYMDGGIRATTNADLARGATAVVVFDPLAHLLPRTTLKREIAELGGVPVVAIGPDQATVEVFGVNVMNPALWRPAFRAGQAQAESVAPRVAEVWETSR</sequence>
<dbReference type="InterPro" id="IPR002641">
    <property type="entry name" value="PNPLA_dom"/>
</dbReference>
<organism evidence="6 7">
    <name type="scientific">Actinomadura craniellae</name>
    <dbReference type="NCBI Taxonomy" id="2231787"/>
    <lineage>
        <taxon>Bacteria</taxon>
        <taxon>Bacillati</taxon>
        <taxon>Actinomycetota</taxon>
        <taxon>Actinomycetes</taxon>
        <taxon>Streptosporangiales</taxon>
        <taxon>Thermomonosporaceae</taxon>
        <taxon>Actinomadura</taxon>
    </lineage>
</organism>
<feature type="short sequence motif" description="GXGXXG" evidence="4">
    <location>
        <begin position="13"/>
        <end position="18"/>
    </location>
</feature>
<comment type="caution">
    <text evidence="6">The sequence shown here is derived from an EMBL/GenBank/DDBJ whole genome shotgun (WGS) entry which is preliminary data.</text>
</comment>
<dbReference type="Gene3D" id="3.40.1090.10">
    <property type="entry name" value="Cytosolic phospholipase A2 catalytic domain"/>
    <property type="match status" value="2"/>
</dbReference>
<proteinExistence type="predicted"/>
<dbReference type="PANTHER" id="PTHR14226">
    <property type="entry name" value="NEUROPATHY TARGET ESTERASE/SWISS CHEESE D.MELANOGASTER"/>
    <property type="match status" value="1"/>
</dbReference>
<dbReference type="InterPro" id="IPR050301">
    <property type="entry name" value="NTE"/>
</dbReference>
<dbReference type="OrthoDB" id="2339873at2"/>
<keyword evidence="1 4" id="KW-0378">Hydrolase</keyword>
<evidence type="ECO:0000256" key="2">
    <source>
        <dbReference type="ARBA" id="ARBA00022963"/>
    </source>
</evidence>
<evidence type="ECO:0000313" key="6">
    <source>
        <dbReference type="EMBL" id="RAY13398.1"/>
    </source>
</evidence>
<dbReference type="PROSITE" id="PS51635">
    <property type="entry name" value="PNPLA"/>
    <property type="match status" value="1"/>
</dbReference>
<protein>
    <submittedName>
        <fullName evidence="6">Patatin-like phospholipase family protein</fullName>
    </submittedName>
</protein>
<feature type="active site" description="Proton acceptor" evidence="4">
    <location>
        <position position="191"/>
    </location>
</feature>
<reference evidence="6 7" key="1">
    <citation type="submission" date="2018-06" db="EMBL/GenBank/DDBJ databases">
        <title>Actinomadura craniellae sp. nov. isolated from marine sponge Craniella sp.</title>
        <authorList>
            <person name="Li L."/>
            <person name="Xu Q.H."/>
            <person name="Lin H.W."/>
            <person name="Lu Y.H."/>
        </authorList>
    </citation>
    <scope>NUCLEOTIDE SEQUENCE [LARGE SCALE GENOMIC DNA]</scope>
    <source>
        <strain evidence="6 7">LHW63021</strain>
    </source>
</reference>
<accession>A0A365H2Z2</accession>
<feature type="short sequence motif" description="GXSXG" evidence="4">
    <location>
        <begin position="44"/>
        <end position="48"/>
    </location>
</feature>
<dbReference type="GO" id="GO:0016787">
    <property type="term" value="F:hydrolase activity"/>
    <property type="evidence" value="ECO:0007669"/>
    <property type="project" value="UniProtKB-UniRule"/>
</dbReference>
<dbReference type="InterPro" id="IPR016035">
    <property type="entry name" value="Acyl_Trfase/lysoPLipase"/>
</dbReference>
<evidence type="ECO:0000259" key="5">
    <source>
        <dbReference type="PROSITE" id="PS51635"/>
    </source>
</evidence>
<evidence type="ECO:0000256" key="3">
    <source>
        <dbReference type="ARBA" id="ARBA00023098"/>
    </source>
</evidence>
<dbReference type="GO" id="GO:0016042">
    <property type="term" value="P:lipid catabolic process"/>
    <property type="evidence" value="ECO:0007669"/>
    <property type="project" value="UniProtKB-UniRule"/>
</dbReference>
<keyword evidence="7" id="KW-1185">Reference proteome</keyword>
<dbReference type="SUPFAM" id="SSF52151">
    <property type="entry name" value="FabD/lysophospholipase-like"/>
    <property type="match status" value="1"/>
</dbReference>
<dbReference type="AlphaFoldDB" id="A0A365H2Z2"/>
<name>A0A365H2Z2_9ACTN</name>
<feature type="domain" description="PNPLA" evidence="5">
    <location>
        <begin position="9"/>
        <end position="204"/>
    </location>
</feature>